<name>A0A8I6XIR8_HORVV</name>
<dbReference type="Pfam" id="PF03478">
    <property type="entry name" value="Beta-prop_KIB1-4"/>
    <property type="match status" value="1"/>
</dbReference>
<reference evidence="2" key="3">
    <citation type="submission" date="2022-01" db="UniProtKB">
        <authorList>
            <consortium name="EnsemblPlants"/>
        </authorList>
    </citation>
    <scope>IDENTIFICATION</scope>
    <source>
        <strain evidence="2">subsp. vulgare</strain>
    </source>
</reference>
<dbReference type="AlphaFoldDB" id="A0A8I6XIR8"/>
<dbReference type="InterPro" id="IPR005174">
    <property type="entry name" value="KIB1-4_b-propeller"/>
</dbReference>
<sequence>MVQQKYFVKGPPYPGGGDRPSLATYTVRADLMRRFFYRKVVLSDSAAMMVTGTRFGVPAFATAGGGAWKMAPSRDGIEDAINHNGKFHSITYAGAVEVWEQDADADDVFRSAVIAPKLLPLPADADHRKYLVVAPDGRLMVVLEDSKETWDVCCRRRRACSFKVYVLVGEQWKETDDIGESVLFVGVNGSLCVSTMQHPELRAGCVYYTENDVGLCNDLHKHEQSGIGVYSLKDGTVEKVEGLGRHRSWPPPAWFIPFIP</sequence>
<evidence type="ECO:0000313" key="2">
    <source>
        <dbReference type="EnsemblPlants" id="HORVU.MOREX.r3.2HG0216960.1.CDS1"/>
    </source>
</evidence>
<feature type="domain" description="KIB1-4 beta-propeller" evidence="1">
    <location>
        <begin position="21"/>
        <end position="231"/>
    </location>
</feature>
<reference evidence="2" key="2">
    <citation type="submission" date="2020-10" db="EMBL/GenBank/DDBJ databases">
        <authorList>
            <person name="Scholz U."/>
            <person name="Mascher M."/>
            <person name="Fiebig A."/>
        </authorList>
    </citation>
    <scope>NUCLEOTIDE SEQUENCE [LARGE SCALE GENOMIC DNA]</scope>
    <source>
        <strain evidence="2">cv. Morex</strain>
    </source>
</reference>
<organism evidence="2 3">
    <name type="scientific">Hordeum vulgare subsp. vulgare</name>
    <name type="common">Domesticated barley</name>
    <dbReference type="NCBI Taxonomy" id="112509"/>
    <lineage>
        <taxon>Eukaryota</taxon>
        <taxon>Viridiplantae</taxon>
        <taxon>Streptophyta</taxon>
        <taxon>Embryophyta</taxon>
        <taxon>Tracheophyta</taxon>
        <taxon>Spermatophyta</taxon>
        <taxon>Magnoliopsida</taxon>
        <taxon>Liliopsida</taxon>
        <taxon>Poales</taxon>
        <taxon>Poaceae</taxon>
        <taxon>BOP clade</taxon>
        <taxon>Pooideae</taxon>
        <taxon>Triticodae</taxon>
        <taxon>Triticeae</taxon>
        <taxon>Hordeinae</taxon>
        <taxon>Hordeum</taxon>
    </lineage>
</organism>
<evidence type="ECO:0000259" key="1">
    <source>
        <dbReference type="Pfam" id="PF03478"/>
    </source>
</evidence>
<dbReference type="EnsemblPlants" id="HORVU.MOREX.r3.2HG0216960.1">
    <property type="protein sequence ID" value="HORVU.MOREX.r3.2HG0216960.1.CDS1"/>
    <property type="gene ID" value="HORVU.MOREX.r3.2HG0216960"/>
</dbReference>
<dbReference type="Proteomes" id="UP000011116">
    <property type="component" value="Chromosome 2H"/>
</dbReference>
<protein>
    <recommendedName>
        <fullName evidence="1">KIB1-4 beta-propeller domain-containing protein</fullName>
    </recommendedName>
</protein>
<evidence type="ECO:0000313" key="3">
    <source>
        <dbReference type="Proteomes" id="UP000011116"/>
    </source>
</evidence>
<accession>A0A8I6XIR8</accession>
<keyword evidence="3" id="KW-1185">Reference proteome</keyword>
<dbReference type="Gramene" id="HORVU.MOREX.r3.2HG0216960.1">
    <property type="protein sequence ID" value="HORVU.MOREX.r3.2HG0216960.1.CDS1"/>
    <property type="gene ID" value="HORVU.MOREX.r3.2HG0216960"/>
</dbReference>
<proteinExistence type="predicted"/>
<reference evidence="3" key="1">
    <citation type="journal article" date="2012" name="Nature">
        <title>A physical, genetic and functional sequence assembly of the barley genome.</title>
        <authorList>
            <consortium name="The International Barley Genome Sequencing Consortium"/>
            <person name="Mayer K.F."/>
            <person name="Waugh R."/>
            <person name="Brown J.W."/>
            <person name="Schulman A."/>
            <person name="Langridge P."/>
            <person name="Platzer M."/>
            <person name="Fincher G.B."/>
            <person name="Muehlbauer G.J."/>
            <person name="Sato K."/>
            <person name="Close T.J."/>
            <person name="Wise R.P."/>
            <person name="Stein N."/>
        </authorList>
    </citation>
    <scope>NUCLEOTIDE SEQUENCE [LARGE SCALE GENOMIC DNA]</scope>
    <source>
        <strain evidence="3">cv. Morex</strain>
    </source>
</reference>
<dbReference type="PANTHER" id="PTHR45560:SF3">
    <property type="entry name" value="DUF295 DOMAIN-CONTAINING PROTEIN"/>
    <property type="match status" value="1"/>
</dbReference>
<dbReference type="PANTHER" id="PTHR45560">
    <property type="entry name" value="OS04G0163150 PROTEIN-RELATED"/>
    <property type="match status" value="1"/>
</dbReference>